<dbReference type="Pfam" id="PF12796">
    <property type="entry name" value="Ank_2"/>
    <property type="match status" value="2"/>
</dbReference>
<dbReference type="PANTHER" id="PTHR24173:SF78">
    <property type="entry name" value="PROTEIN FEM-1 HOMOLOG B"/>
    <property type="match status" value="1"/>
</dbReference>
<gene>
    <name evidence="8" type="ORF">ZHD862_LOCUS24492</name>
</gene>
<evidence type="ECO:0000256" key="1">
    <source>
        <dbReference type="ARBA" id="ARBA00004906"/>
    </source>
</evidence>
<name>A0A814YR10_9BILA</name>
<evidence type="ECO:0000256" key="4">
    <source>
        <dbReference type="ARBA" id="ARBA00023043"/>
    </source>
</evidence>
<accession>A0A814YR10</accession>
<protein>
    <recommendedName>
        <fullName evidence="6">Protein fem-1 homolog B</fullName>
    </recommendedName>
</protein>
<keyword evidence="2" id="KW-0677">Repeat</keyword>
<evidence type="ECO:0000256" key="6">
    <source>
        <dbReference type="ARBA" id="ARBA00072197"/>
    </source>
</evidence>
<dbReference type="PROSITE" id="PS50088">
    <property type="entry name" value="ANK_REPEAT"/>
    <property type="match status" value="4"/>
</dbReference>
<dbReference type="InterPro" id="IPR036770">
    <property type="entry name" value="Ankyrin_rpt-contain_sf"/>
</dbReference>
<reference evidence="8" key="1">
    <citation type="submission" date="2021-02" db="EMBL/GenBank/DDBJ databases">
        <authorList>
            <person name="Nowell W R."/>
        </authorList>
    </citation>
    <scope>NUCLEOTIDE SEQUENCE</scope>
</reference>
<dbReference type="SUPFAM" id="SSF48403">
    <property type="entry name" value="Ankyrin repeat"/>
    <property type="match status" value="2"/>
</dbReference>
<feature type="repeat" description="ANK" evidence="7">
    <location>
        <begin position="161"/>
        <end position="193"/>
    </location>
</feature>
<proteinExistence type="inferred from homology"/>
<dbReference type="SMART" id="SM00248">
    <property type="entry name" value="ANK"/>
    <property type="match status" value="7"/>
</dbReference>
<evidence type="ECO:0000313" key="9">
    <source>
        <dbReference type="Proteomes" id="UP000663864"/>
    </source>
</evidence>
<comment type="similarity">
    <text evidence="5">Belongs to the fem-1 family.</text>
</comment>
<evidence type="ECO:0000256" key="3">
    <source>
        <dbReference type="ARBA" id="ARBA00022786"/>
    </source>
</evidence>
<dbReference type="PROSITE" id="PS50297">
    <property type="entry name" value="ANK_REP_REGION"/>
    <property type="match status" value="3"/>
</dbReference>
<feature type="repeat" description="ANK" evidence="7">
    <location>
        <begin position="535"/>
        <end position="570"/>
    </location>
</feature>
<comment type="pathway">
    <text evidence="1">Protein modification; protein ubiquitination.</text>
</comment>
<feature type="repeat" description="ANK" evidence="7">
    <location>
        <begin position="228"/>
        <end position="250"/>
    </location>
</feature>
<keyword evidence="4 7" id="KW-0040">ANK repeat</keyword>
<dbReference type="PANTHER" id="PTHR24173">
    <property type="entry name" value="ANKYRIN REPEAT CONTAINING"/>
    <property type="match status" value="1"/>
</dbReference>
<dbReference type="Proteomes" id="UP000663864">
    <property type="component" value="Unassembled WGS sequence"/>
</dbReference>
<sequence>MDNRTVNDELYSIVYQGDILNELDTRLKSLPDIDKTLNFFYERDNQYINLLMLAALHGHDTVAQILLSHSSNVKHLVELTGIVYGTNGIRTFHTTALWCACDRGYYTVARILIEVGRASVYHGPRNPLLIDATINERFDTIQFLIENGYVDINRTKENNHPKYNSLMISAARGHTKIVAYLLEKGAKIDYKTRIYNDTALGCAAMHGHLAIVQLLCSAGASTNMKNSIGETPLMLAFKNGYLHVVDYLLNLTDNELCIEELEIIACSFIIPTRGISNYQPQYVKMIDLIRKSFKMRQTKNFPKVIMKPIAAYNFQQECQTIEEFDKIQYDNDRLFIEALLIQERILLPKKIISLCKPLLIHGEKLIEKNDFENCLHLWEHTFHLYQNMNHETSLHRFIWIFCKMLATNVPISFQLFIQICRLTFERSQQNNTNHSIKNALCLVTIATMILEQQTLTETERLSIYQWINDLCRQQRRTSCGQTLLHLSVNDQTYRDINYRANEIKQILNFPNLATTQLLLTYGNRWVDVDAVDESNGNTALHILAHSTKTNALSIIQLLIDTGAHVDCLNKHNKTPYDYAKTTEIKTLLRKHQRPLLLKCLCARYIVEKQLNYTLNWHKGTYLNNFIYLHGCISKQENFN</sequence>
<dbReference type="InterPro" id="IPR002110">
    <property type="entry name" value="Ankyrin_rpt"/>
</dbReference>
<comment type="caution">
    <text evidence="8">The sequence shown here is derived from an EMBL/GenBank/DDBJ whole genome shotgun (WGS) entry which is preliminary data.</text>
</comment>
<dbReference type="Gene3D" id="1.25.40.20">
    <property type="entry name" value="Ankyrin repeat-containing domain"/>
    <property type="match status" value="3"/>
</dbReference>
<evidence type="ECO:0000256" key="5">
    <source>
        <dbReference type="ARBA" id="ARBA00038500"/>
    </source>
</evidence>
<dbReference type="EMBL" id="CAJNOT010001670">
    <property type="protein sequence ID" value="CAF1233473.1"/>
    <property type="molecule type" value="Genomic_DNA"/>
</dbReference>
<evidence type="ECO:0000256" key="2">
    <source>
        <dbReference type="ARBA" id="ARBA00022737"/>
    </source>
</evidence>
<feature type="repeat" description="ANK" evidence="7">
    <location>
        <begin position="195"/>
        <end position="227"/>
    </location>
</feature>
<evidence type="ECO:0000313" key="8">
    <source>
        <dbReference type="EMBL" id="CAF1233473.1"/>
    </source>
</evidence>
<evidence type="ECO:0000256" key="7">
    <source>
        <dbReference type="PROSITE-ProRule" id="PRU00023"/>
    </source>
</evidence>
<dbReference type="GO" id="GO:0005737">
    <property type="term" value="C:cytoplasm"/>
    <property type="evidence" value="ECO:0007669"/>
    <property type="project" value="UniProtKB-SubCell"/>
</dbReference>
<keyword evidence="3" id="KW-0833">Ubl conjugation pathway</keyword>
<dbReference type="Pfam" id="PF00023">
    <property type="entry name" value="Ank"/>
    <property type="match status" value="1"/>
</dbReference>
<dbReference type="AlphaFoldDB" id="A0A814YR10"/>
<organism evidence="8 9">
    <name type="scientific">Rotaria sordida</name>
    <dbReference type="NCBI Taxonomy" id="392033"/>
    <lineage>
        <taxon>Eukaryota</taxon>
        <taxon>Metazoa</taxon>
        <taxon>Spiralia</taxon>
        <taxon>Gnathifera</taxon>
        <taxon>Rotifera</taxon>
        <taxon>Eurotatoria</taxon>
        <taxon>Bdelloidea</taxon>
        <taxon>Philodinida</taxon>
        <taxon>Philodinidae</taxon>
        <taxon>Rotaria</taxon>
    </lineage>
</organism>